<dbReference type="InterPro" id="IPR053321">
    <property type="entry name" value="IPP-5-Phosphatase_Type_IV"/>
</dbReference>
<evidence type="ECO:0000256" key="1">
    <source>
        <dbReference type="SAM" id="SignalP"/>
    </source>
</evidence>
<protein>
    <recommendedName>
        <fullName evidence="2">Inositol polyphosphate-related phosphatase domain-containing protein</fullName>
    </recommendedName>
</protein>
<dbReference type="SUPFAM" id="SSF56219">
    <property type="entry name" value="DNase I-like"/>
    <property type="match status" value="1"/>
</dbReference>
<feature type="domain" description="Inositol polyphosphate-related phosphatase" evidence="2">
    <location>
        <begin position="54"/>
        <end position="359"/>
    </location>
</feature>
<dbReference type="AlphaFoldDB" id="T1G4M9"/>
<dbReference type="EMBL" id="AMQM01005079">
    <property type="status" value="NOT_ANNOTATED_CDS"/>
    <property type="molecule type" value="Genomic_DNA"/>
</dbReference>
<dbReference type="PANTHER" id="PTHR47039">
    <property type="entry name" value="INOSITOL POLYPHOSPHATE 5-PHOSPHATASE E"/>
    <property type="match status" value="1"/>
</dbReference>
<dbReference type="GO" id="GO:0061512">
    <property type="term" value="P:protein localization to cilium"/>
    <property type="evidence" value="ECO:0000318"/>
    <property type="project" value="GO_Central"/>
</dbReference>
<reference evidence="4" key="3">
    <citation type="submission" date="2015-06" db="UniProtKB">
        <authorList>
            <consortium name="EnsemblMetazoa"/>
        </authorList>
    </citation>
    <scope>IDENTIFICATION</scope>
</reference>
<feature type="chain" id="PRO_5010981150" description="Inositol polyphosphate-related phosphatase domain-containing protein" evidence="1">
    <location>
        <begin position="26"/>
        <end position="404"/>
    </location>
</feature>
<dbReference type="GO" id="GO:0046856">
    <property type="term" value="P:phosphatidylinositol dephosphorylation"/>
    <property type="evidence" value="ECO:0007669"/>
    <property type="project" value="InterPro"/>
</dbReference>
<dbReference type="KEGG" id="hro:HELRODRAFT_82107"/>
<dbReference type="OrthoDB" id="2248459at2759"/>
<evidence type="ECO:0000313" key="5">
    <source>
        <dbReference type="Proteomes" id="UP000015101"/>
    </source>
</evidence>
<dbReference type="InterPro" id="IPR036691">
    <property type="entry name" value="Endo/exonu/phosph_ase_sf"/>
</dbReference>
<name>T1G4M9_HELRO</name>
<dbReference type="RefSeq" id="XP_009020597.1">
    <property type="nucleotide sequence ID" value="XM_009022349.1"/>
</dbReference>
<dbReference type="InterPro" id="IPR000300">
    <property type="entry name" value="IPPc"/>
</dbReference>
<dbReference type="InParanoid" id="T1G4M9"/>
<reference evidence="3 5" key="2">
    <citation type="journal article" date="2013" name="Nature">
        <title>Insights into bilaterian evolution from three spiralian genomes.</title>
        <authorList>
            <person name="Simakov O."/>
            <person name="Marletaz F."/>
            <person name="Cho S.J."/>
            <person name="Edsinger-Gonzales E."/>
            <person name="Havlak P."/>
            <person name="Hellsten U."/>
            <person name="Kuo D.H."/>
            <person name="Larsson T."/>
            <person name="Lv J."/>
            <person name="Arendt D."/>
            <person name="Savage R."/>
            <person name="Osoegawa K."/>
            <person name="de Jong P."/>
            <person name="Grimwood J."/>
            <person name="Chapman J.A."/>
            <person name="Shapiro H."/>
            <person name="Aerts A."/>
            <person name="Otillar R.P."/>
            <person name="Terry A.Y."/>
            <person name="Boore J.L."/>
            <person name="Grigoriev I.V."/>
            <person name="Lindberg D.R."/>
            <person name="Seaver E.C."/>
            <person name="Weisblat D.A."/>
            <person name="Putnam N.H."/>
            <person name="Rokhsar D.S."/>
        </authorList>
    </citation>
    <scope>NUCLEOTIDE SEQUENCE</scope>
</reference>
<dbReference type="GeneID" id="20216027"/>
<dbReference type="EnsemblMetazoa" id="HelroT82107">
    <property type="protein sequence ID" value="HelroP82107"/>
    <property type="gene ID" value="HelroG82107"/>
</dbReference>
<dbReference type="EMBL" id="KB096785">
    <property type="protein sequence ID" value="ESO01361.1"/>
    <property type="molecule type" value="Genomic_DNA"/>
</dbReference>
<dbReference type="CTD" id="20216027"/>
<dbReference type="SMART" id="SM00128">
    <property type="entry name" value="IPPc"/>
    <property type="match status" value="1"/>
</dbReference>
<sequence length="404" mass="46500">MYKKWNTPGHFNLVFFSLIFTNISTFEHCRSYLVGSTNTGLLGSEELIRYFPNKRIRIHVCTWNVAETKTIPVNVDNLLLPKISEILFDMYVISTQETAFDRQEWSIKLQETLGPHFVMYCQAAHGTLNIVVFIRRDLIWFLSAPEESTVTTRMGPSSIKTKGAVAVSFILFGSPMVFINSHFKAHEGKHEDRVEDYKKIVTNLYFPKTVGQKQVKNNEPVDSTSLFDHVFWMGDLNSRMEIERSKIGGAMMSGELGLDQIEKLLEMDELKRIVSEQLAFKDFSEARIKFLPTYKFDIGTDNYDTSNKNRVPSYTDRILYRCKKKSTISCLHYDSVGTFMQSDHKPVYGVYEAELRPGLDDVMFSGGQFNRQIWIEGSSQAFINQLINHSFIQSFIQSINQSII</sequence>
<dbReference type="STRING" id="6412.T1G4M9"/>
<evidence type="ECO:0000259" key="2">
    <source>
        <dbReference type="SMART" id="SM00128"/>
    </source>
</evidence>
<gene>
    <name evidence="4" type="primary">20216027</name>
    <name evidence="3" type="ORF">HELRODRAFT_82107</name>
</gene>
<evidence type="ECO:0000313" key="3">
    <source>
        <dbReference type="EMBL" id="ESO01361.1"/>
    </source>
</evidence>
<dbReference type="GO" id="GO:0097546">
    <property type="term" value="C:ciliary base"/>
    <property type="evidence" value="ECO:0000318"/>
    <property type="project" value="GO_Central"/>
</dbReference>
<organism evidence="4 5">
    <name type="scientific">Helobdella robusta</name>
    <name type="common">Californian leech</name>
    <dbReference type="NCBI Taxonomy" id="6412"/>
    <lineage>
        <taxon>Eukaryota</taxon>
        <taxon>Metazoa</taxon>
        <taxon>Spiralia</taxon>
        <taxon>Lophotrochozoa</taxon>
        <taxon>Annelida</taxon>
        <taxon>Clitellata</taxon>
        <taxon>Hirudinea</taxon>
        <taxon>Rhynchobdellida</taxon>
        <taxon>Glossiphoniidae</taxon>
        <taxon>Helobdella</taxon>
    </lineage>
</organism>
<dbReference type="Gene3D" id="3.60.10.10">
    <property type="entry name" value="Endonuclease/exonuclease/phosphatase"/>
    <property type="match status" value="1"/>
</dbReference>
<reference evidence="5" key="1">
    <citation type="submission" date="2012-12" db="EMBL/GenBank/DDBJ databases">
        <authorList>
            <person name="Hellsten U."/>
            <person name="Grimwood J."/>
            <person name="Chapman J.A."/>
            <person name="Shapiro H."/>
            <person name="Aerts A."/>
            <person name="Otillar R.P."/>
            <person name="Terry A.Y."/>
            <person name="Boore J.L."/>
            <person name="Simakov O."/>
            <person name="Marletaz F."/>
            <person name="Cho S.-J."/>
            <person name="Edsinger-Gonzales E."/>
            <person name="Havlak P."/>
            <person name="Kuo D.-H."/>
            <person name="Larsson T."/>
            <person name="Lv J."/>
            <person name="Arendt D."/>
            <person name="Savage R."/>
            <person name="Osoegawa K."/>
            <person name="de Jong P."/>
            <person name="Lindberg D.R."/>
            <person name="Seaver E.C."/>
            <person name="Weisblat D.A."/>
            <person name="Putnam N.H."/>
            <person name="Grigoriev I.V."/>
            <person name="Rokhsar D.S."/>
        </authorList>
    </citation>
    <scope>NUCLEOTIDE SEQUENCE</scope>
</reference>
<dbReference type="GO" id="GO:0007605">
    <property type="term" value="P:sensory perception of sound"/>
    <property type="evidence" value="ECO:0000318"/>
    <property type="project" value="GO_Central"/>
</dbReference>
<dbReference type="Proteomes" id="UP000015101">
    <property type="component" value="Unassembled WGS sequence"/>
</dbReference>
<keyword evidence="5" id="KW-1185">Reference proteome</keyword>
<proteinExistence type="predicted"/>
<dbReference type="Pfam" id="PF22669">
    <property type="entry name" value="Exo_endo_phos2"/>
    <property type="match status" value="1"/>
</dbReference>
<dbReference type="GO" id="GO:0016791">
    <property type="term" value="F:phosphatase activity"/>
    <property type="evidence" value="ECO:0007669"/>
    <property type="project" value="InterPro"/>
</dbReference>
<feature type="signal peptide" evidence="1">
    <location>
        <begin position="1"/>
        <end position="25"/>
    </location>
</feature>
<dbReference type="HOGENOM" id="CLU_011711_5_5_1"/>
<dbReference type="PANTHER" id="PTHR47039:SF1">
    <property type="entry name" value="INOSITOL POLYPHOSPHATE 5-PHOSPHATASE E"/>
    <property type="match status" value="1"/>
</dbReference>
<dbReference type="OMA" id="HDYDSID"/>
<keyword evidence="1" id="KW-0732">Signal</keyword>
<evidence type="ECO:0000313" key="4">
    <source>
        <dbReference type="EnsemblMetazoa" id="HelroP82107"/>
    </source>
</evidence>
<accession>T1G4M9</accession>
<dbReference type="eggNOG" id="KOG0565">
    <property type="taxonomic scope" value="Eukaryota"/>
</dbReference>